<gene>
    <name evidence="2" type="ORF">F8M41_000839</name>
</gene>
<keyword evidence="1" id="KW-1133">Transmembrane helix</keyword>
<evidence type="ECO:0000313" key="2">
    <source>
        <dbReference type="EMBL" id="KAF0458990.1"/>
    </source>
</evidence>
<accession>A0A8H3XFF6</accession>
<keyword evidence="1" id="KW-0812">Transmembrane</keyword>
<dbReference type="AlphaFoldDB" id="A0A8H3XFF6"/>
<feature type="transmembrane region" description="Helical" evidence="1">
    <location>
        <begin position="175"/>
        <end position="195"/>
    </location>
</feature>
<reference evidence="2 3" key="1">
    <citation type="journal article" date="2019" name="Environ. Microbiol.">
        <title>At the nexus of three kingdoms: the genome of the mycorrhizal fungus Gigaspora margarita provides insights into plant, endobacterial and fungal interactions.</title>
        <authorList>
            <person name="Venice F."/>
            <person name="Ghignone S."/>
            <person name="Salvioli di Fossalunga A."/>
            <person name="Amselem J."/>
            <person name="Novero M."/>
            <person name="Xianan X."/>
            <person name="Sedzielewska Toro K."/>
            <person name="Morin E."/>
            <person name="Lipzen A."/>
            <person name="Grigoriev I.V."/>
            <person name="Henrissat B."/>
            <person name="Martin F.M."/>
            <person name="Bonfante P."/>
        </authorList>
    </citation>
    <scope>NUCLEOTIDE SEQUENCE [LARGE SCALE GENOMIC DNA]</scope>
    <source>
        <strain evidence="2 3">BEG34</strain>
    </source>
</reference>
<evidence type="ECO:0000256" key="1">
    <source>
        <dbReference type="SAM" id="Phobius"/>
    </source>
</evidence>
<keyword evidence="3" id="KW-1185">Reference proteome</keyword>
<dbReference type="OrthoDB" id="10600045at2759"/>
<evidence type="ECO:0000313" key="3">
    <source>
        <dbReference type="Proteomes" id="UP000439903"/>
    </source>
</evidence>
<feature type="transmembrane region" description="Helical" evidence="1">
    <location>
        <begin position="128"/>
        <end position="147"/>
    </location>
</feature>
<dbReference type="EMBL" id="WTPW01001068">
    <property type="protein sequence ID" value="KAF0458990.1"/>
    <property type="molecule type" value="Genomic_DNA"/>
</dbReference>
<proteinExistence type="predicted"/>
<organism evidence="2 3">
    <name type="scientific">Gigaspora margarita</name>
    <dbReference type="NCBI Taxonomy" id="4874"/>
    <lineage>
        <taxon>Eukaryota</taxon>
        <taxon>Fungi</taxon>
        <taxon>Fungi incertae sedis</taxon>
        <taxon>Mucoromycota</taxon>
        <taxon>Glomeromycotina</taxon>
        <taxon>Glomeromycetes</taxon>
        <taxon>Diversisporales</taxon>
        <taxon>Gigasporaceae</taxon>
        <taxon>Gigaspora</taxon>
    </lineage>
</organism>
<protein>
    <submittedName>
        <fullName evidence="2">WD40 repeat-like protein</fullName>
    </submittedName>
</protein>
<name>A0A8H3XFF6_GIGMA</name>
<sequence>MKGVRPPLEHSFPTHEGLEIVSPENEDGSFFPKSDGKLYKSDDGEQPSFDYQGNNIIASGETTPIDNVIGGLETNKADENYFEKDVAKNITAFQKSADELREKYQFKNDVQKKFNLTDAKIEKKIKKYYICISKIFFYFPISTYIRFFDVNNGKCNFSMLAYLDSVTTLDIDPSGMILVSEIMIVLFVCWILYQLDNAFKRLYRIGKNLMRVYYVLNIIDLYHGWQGDLLEISFHDSEGLFVLRNRAFLFVHGVFEHCTTQII</sequence>
<keyword evidence="1" id="KW-0472">Membrane</keyword>
<comment type="caution">
    <text evidence="2">The sequence shown here is derived from an EMBL/GenBank/DDBJ whole genome shotgun (WGS) entry which is preliminary data.</text>
</comment>
<dbReference type="Proteomes" id="UP000439903">
    <property type="component" value="Unassembled WGS sequence"/>
</dbReference>